<evidence type="ECO:0000313" key="4">
    <source>
        <dbReference type="EMBL" id="SFE62675.1"/>
    </source>
</evidence>
<dbReference type="Gene3D" id="2.60.60.30">
    <property type="entry name" value="sav2460 like domains"/>
    <property type="match status" value="1"/>
</dbReference>
<reference evidence="5" key="1">
    <citation type="submission" date="2016-10" db="EMBL/GenBank/DDBJ databases">
        <authorList>
            <person name="Varghese N."/>
            <person name="Submissions S."/>
        </authorList>
    </citation>
    <scope>NUCLEOTIDE SEQUENCE [LARGE SCALE GENOMIC DNA]</scope>
    <source>
        <strain evidence="5">CGMCC 4.3510</strain>
    </source>
</reference>
<feature type="domain" description="TerD" evidence="2">
    <location>
        <begin position="556"/>
        <end position="702"/>
    </location>
</feature>
<dbReference type="InterPro" id="IPR011335">
    <property type="entry name" value="Restrct_endonuc-II-like"/>
</dbReference>
<gene>
    <name evidence="4" type="ORF">SAMN05216251_104121</name>
</gene>
<dbReference type="CDD" id="cd06974">
    <property type="entry name" value="TerD_like"/>
    <property type="match status" value="1"/>
</dbReference>
<dbReference type="GO" id="GO:0015666">
    <property type="term" value="F:restriction endodeoxyribonuclease activity"/>
    <property type="evidence" value="ECO:0007669"/>
    <property type="project" value="TreeGrafter"/>
</dbReference>
<dbReference type="AlphaFoldDB" id="A0A1I2C362"/>
<evidence type="ECO:0000256" key="1">
    <source>
        <dbReference type="SAM" id="MobiDB-lite"/>
    </source>
</evidence>
<dbReference type="InterPro" id="IPR011856">
    <property type="entry name" value="tRNA_endonuc-like_dom_sf"/>
</dbReference>
<dbReference type="GO" id="GO:0003677">
    <property type="term" value="F:DNA binding"/>
    <property type="evidence" value="ECO:0007669"/>
    <property type="project" value="InterPro"/>
</dbReference>
<dbReference type="InterPro" id="IPR007560">
    <property type="entry name" value="Restrct_endonuc_IV_Mrr"/>
</dbReference>
<sequence length="709" mass="76837">MSRRTSGPVSTWAEVQRQRQRQQEAQQRAWLQAQRETERQQRAAERAAARRSREQQAAYRAQREADARQRTEELERRFAELRDLLAAGCAAPLFTPASLRTPETIEPFAPGRLVDPVPMPEPNAYAPAQGGGWGFGPGRQEREQARARYEADLRAARAAEDLRQRQLADYQRRYQEWADDRRAEIRRHNAGVETLVTALRDREPAAVVDYLTAALYASTAWPQGLPRQVAASYDRDDRRLVLDWELPAFAVVPETSLVRYMPGADRDKEVARPAAERRTAYRDLLAQCLLLVLRELFGADTFGALDSVVLNGFVDDTDPATGHRTQTVVATALVAAGVFAGVNPARVNAVDCFTDALGGQLSARPDRRTAVEPLRRPGEAGRPVVSHGGEEEPDLLAMDPLEFEELVAELFRAMGMRAVTTVRSGDGGVDVDALDPDPIRGGKIVVQVKRYRNTVSPSAVRDLYGTVQSVGANKGVLITTSGFGPTSHTFANGKPLTLVSGTDLVALLHDNGLGGRLGPAPEAAQRTPTLVGTTLPGLDADAEADSEASVLGMWWEGAVRLDVCALVCRGGRVLDDDHFVFFNNPRTPDGSVRMMPALGGDKAAIWVSFDRLPARADRVVLVAAVDPEADPDGDLAGFTQARIRLTDPSGAEADRLEVSDGRPGETALVLGSFRRTGTGADWRFVAGGKGYPGAGGLVALVGEHGIEVD</sequence>
<feature type="region of interest" description="Disordered" evidence="1">
    <location>
        <begin position="367"/>
        <end position="392"/>
    </location>
</feature>
<keyword evidence="5" id="KW-1185">Reference proteome</keyword>
<dbReference type="GO" id="GO:0009307">
    <property type="term" value="P:DNA restriction-modification system"/>
    <property type="evidence" value="ECO:0007669"/>
    <property type="project" value="InterPro"/>
</dbReference>
<dbReference type="EMBL" id="FONG01000004">
    <property type="protein sequence ID" value="SFE62675.1"/>
    <property type="molecule type" value="Genomic_DNA"/>
</dbReference>
<evidence type="ECO:0000313" key="5">
    <source>
        <dbReference type="Proteomes" id="UP000199323"/>
    </source>
</evidence>
<name>A0A1I2C362_9ACTN</name>
<feature type="compositionally biased region" description="Basic and acidic residues" evidence="1">
    <location>
        <begin position="61"/>
        <end position="71"/>
    </location>
</feature>
<feature type="domain" description="Restriction endonuclease type IV Mrr" evidence="3">
    <location>
        <begin position="396"/>
        <end position="508"/>
    </location>
</feature>
<feature type="compositionally biased region" description="Low complexity" evidence="1">
    <location>
        <begin position="23"/>
        <end position="34"/>
    </location>
</feature>
<protein>
    <submittedName>
        <fullName evidence="4">Restriction system protein</fullName>
    </submittedName>
</protein>
<feature type="compositionally biased region" description="Basic and acidic residues" evidence="1">
    <location>
        <begin position="367"/>
        <end position="379"/>
    </location>
</feature>
<dbReference type="OrthoDB" id="3206608at2"/>
<dbReference type="RefSeq" id="WP_093712818.1">
    <property type="nucleotide sequence ID" value="NZ_FONG01000004.1"/>
</dbReference>
<dbReference type="STRING" id="380248.SAMN05216251_104121"/>
<dbReference type="InterPro" id="IPR052906">
    <property type="entry name" value="Type_IV_Methyl-Rstrct_Enzyme"/>
</dbReference>
<proteinExistence type="predicted"/>
<accession>A0A1I2C362</accession>
<dbReference type="PANTHER" id="PTHR30015:SF7">
    <property type="entry name" value="TYPE IV METHYL-DIRECTED RESTRICTION ENZYME ECOKMRR"/>
    <property type="match status" value="1"/>
</dbReference>
<feature type="region of interest" description="Disordered" evidence="1">
    <location>
        <begin position="1"/>
        <end position="71"/>
    </location>
</feature>
<dbReference type="Proteomes" id="UP000199323">
    <property type="component" value="Unassembled WGS sequence"/>
</dbReference>
<dbReference type="InterPro" id="IPR003325">
    <property type="entry name" value="TerD"/>
</dbReference>
<dbReference type="Pfam" id="PF02342">
    <property type="entry name" value="TerD"/>
    <property type="match status" value="1"/>
</dbReference>
<dbReference type="Gene3D" id="3.40.1350.10">
    <property type="match status" value="1"/>
</dbReference>
<dbReference type="Pfam" id="PF04471">
    <property type="entry name" value="Mrr_cat"/>
    <property type="match status" value="1"/>
</dbReference>
<feature type="compositionally biased region" description="Basic and acidic residues" evidence="1">
    <location>
        <begin position="35"/>
        <end position="54"/>
    </location>
</feature>
<evidence type="ECO:0000259" key="2">
    <source>
        <dbReference type="Pfam" id="PF02342"/>
    </source>
</evidence>
<dbReference type="SUPFAM" id="SSF52980">
    <property type="entry name" value="Restriction endonuclease-like"/>
    <property type="match status" value="1"/>
</dbReference>
<dbReference type="PANTHER" id="PTHR30015">
    <property type="entry name" value="MRR RESTRICTION SYSTEM PROTEIN"/>
    <property type="match status" value="1"/>
</dbReference>
<evidence type="ECO:0000259" key="3">
    <source>
        <dbReference type="Pfam" id="PF04471"/>
    </source>
</evidence>
<organism evidence="4 5">
    <name type="scientific">Actinacidiphila alni</name>
    <dbReference type="NCBI Taxonomy" id="380248"/>
    <lineage>
        <taxon>Bacteria</taxon>
        <taxon>Bacillati</taxon>
        <taxon>Actinomycetota</taxon>
        <taxon>Actinomycetes</taxon>
        <taxon>Kitasatosporales</taxon>
        <taxon>Streptomycetaceae</taxon>
        <taxon>Actinacidiphila</taxon>
    </lineage>
</organism>